<dbReference type="PANTHER" id="PTHR12475">
    <property type="match status" value="1"/>
</dbReference>
<dbReference type="EMBL" id="JAVDXW010000001">
    <property type="protein sequence ID" value="MDR7302666.1"/>
    <property type="molecule type" value="Genomic_DNA"/>
</dbReference>
<evidence type="ECO:0000313" key="2">
    <source>
        <dbReference type="Proteomes" id="UP001180845"/>
    </source>
</evidence>
<dbReference type="CDD" id="cd00586">
    <property type="entry name" value="4HBT"/>
    <property type="match status" value="1"/>
</dbReference>
<organism evidence="1 2">
    <name type="scientific">Haloactinomyces albus</name>
    <dbReference type="NCBI Taxonomy" id="1352928"/>
    <lineage>
        <taxon>Bacteria</taxon>
        <taxon>Bacillati</taxon>
        <taxon>Actinomycetota</taxon>
        <taxon>Actinomycetes</taxon>
        <taxon>Actinopolysporales</taxon>
        <taxon>Actinopolysporaceae</taxon>
        <taxon>Haloactinomyces</taxon>
    </lineage>
</organism>
<comment type="caution">
    <text evidence="1">The sequence shown here is derived from an EMBL/GenBank/DDBJ whole genome shotgun (WGS) entry which is preliminary data.</text>
</comment>
<name>A0AAE4CMQ1_9ACTN</name>
<dbReference type="Pfam" id="PF13279">
    <property type="entry name" value="4HBT_2"/>
    <property type="match status" value="1"/>
</dbReference>
<dbReference type="AlphaFoldDB" id="A0AAE4CMQ1"/>
<dbReference type="RefSeq" id="WP_310274386.1">
    <property type="nucleotide sequence ID" value="NZ_JAVDXW010000001.1"/>
</dbReference>
<dbReference type="Proteomes" id="UP001180845">
    <property type="component" value="Unassembled WGS sequence"/>
</dbReference>
<proteinExistence type="predicted"/>
<accession>A0AAE4CMQ1</accession>
<keyword evidence="2" id="KW-1185">Reference proteome</keyword>
<gene>
    <name evidence="1" type="ORF">JOF55_002847</name>
</gene>
<dbReference type="InterPro" id="IPR051490">
    <property type="entry name" value="THEM6_lcsJ_thioesterase"/>
</dbReference>
<evidence type="ECO:0000313" key="1">
    <source>
        <dbReference type="EMBL" id="MDR7302666.1"/>
    </source>
</evidence>
<dbReference type="PANTHER" id="PTHR12475:SF4">
    <property type="entry name" value="PROTEIN THEM6"/>
    <property type="match status" value="1"/>
</dbReference>
<dbReference type="SUPFAM" id="SSF54637">
    <property type="entry name" value="Thioesterase/thiol ester dehydrase-isomerase"/>
    <property type="match status" value="1"/>
</dbReference>
<dbReference type="InterPro" id="IPR029069">
    <property type="entry name" value="HotDog_dom_sf"/>
</dbReference>
<sequence>MNMFVRLVVLGIRARLRGHIDPLGPCRTPFRVLPTDLDLLGHMNNGVYFSVFDLARVDLMTRSGLLGKLRERGWYPVVTAETASFRRSLKPFRRFDVHTRIVGWDERHLYLEHRVVTGGKLATTAMIQARFLSRTGERIAPERLIDLLDDSPARPELPDWVADWSAASYEHSREHAHLQ</sequence>
<dbReference type="Gene3D" id="3.10.129.10">
    <property type="entry name" value="Hotdog Thioesterase"/>
    <property type="match status" value="1"/>
</dbReference>
<reference evidence="1" key="1">
    <citation type="submission" date="2023-07" db="EMBL/GenBank/DDBJ databases">
        <title>Sequencing the genomes of 1000 actinobacteria strains.</title>
        <authorList>
            <person name="Klenk H.-P."/>
        </authorList>
    </citation>
    <scope>NUCLEOTIDE SEQUENCE</scope>
    <source>
        <strain evidence="1">DSM 45977</strain>
    </source>
</reference>
<protein>
    <submittedName>
        <fullName evidence="1">Acyl-CoA thioesterase FadM</fullName>
    </submittedName>
</protein>